<keyword evidence="2" id="KW-1133">Transmembrane helix</keyword>
<evidence type="ECO:0008006" key="8">
    <source>
        <dbReference type="Google" id="ProtNLM"/>
    </source>
</evidence>
<evidence type="ECO:0000313" key="5">
    <source>
        <dbReference type="EMBL" id="QIE87791.1"/>
    </source>
</evidence>
<feature type="compositionally biased region" description="Low complexity" evidence="1">
    <location>
        <begin position="303"/>
        <end position="313"/>
    </location>
</feature>
<evidence type="ECO:0000313" key="6">
    <source>
        <dbReference type="EMBL" id="QIE87802.1"/>
    </source>
</evidence>
<feature type="chain" id="PRO_5036639306" description="Attachment protein" evidence="3">
    <location>
        <begin position="24"/>
        <end position="430"/>
    </location>
</feature>
<feature type="region of interest" description="Disordered" evidence="1">
    <location>
        <begin position="285"/>
        <end position="313"/>
    </location>
</feature>
<evidence type="ECO:0000256" key="2">
    <source>
        <dbReference type="SAM" id="Phobius"/>
    </source>
</evidence>
<keyword evidence="3" id="KW-0732">Signal</keyword>
<evidence type="ECO:0000256" key="1">
    <source>
        <dbReference type="SAM" id="MobiDB-lite"/>
    </source>
</evidence>
<proteinExistence type="predicted"/>
<reference evidence="4 7" key="1">
    <citation type="submission" date="2020-02" db="EMBL/GenBank/DDBJ databases">
        <title>Integrative conjugative elements (ICEs) and plasmids drive adaptation of Pseudomonas nitroreducens strain HBP1 to wastewater environment.</title>
        <authorList>
            <person name="Sentchilo V."/>
            <person name="Carraro N."/>
            <person name="Bertelli C."/>
            <person name="van der Meer J.R."/>
        </authorList>
    </citation>
    <scope>NUCLEOTIDE SEQUENCE [LARGE SCALE GENOMIC DNA]</scope>
    <source>
        <strain evidence="4 7">HBP1</strain>
    </source>
</reference>
<feature type="compositionally biased region" description="Low complexity" evidence="1">
    <location>
        <begin position="287"/>
        <end position="296"/>
    </location>
</feature>
<evidence type="ECO:0000256" key="3">
    <source>
        <dbReference type="SAM" id="SignalP"/>
    </source>
</evidence>
<keyword evidence="2" id="KW-0472">Membrane</keyword>
<feature type="region of interest" description="Disordered" evidence="1">
    <location>
        <begin position="184"/>
        <end position="203"/>
    </location>
</feature>
<dbReference type="AlphaFoldDB" id="A0A6G6IY95"/>
<gene>
    <name evidence="4" type="ORF">G5B91_16485</name>
    <name evidence="5" type="ORF">G5B91_16540</name>
    <name evidence="6" type="ORF">G5B91_16595</name>
</gene>
<protein>
    <recommendedName>
        <fullName evidence="8">Attachment protein</fullName>
    </recommendedName>
</protein>
<dbReference type="KEGG" id="pnt:G5B91_16595"/>
<dbReference type="EMBL" id="CP049140">
    <property type="protein sequence ID" value="QIE87791.1"/>
    <property type="molecule type" value="Genomic_DNA"/>
</dbReference>
<feature type="compositionally biased region" description="Low complexity" evidence="1">
    <location>
        <begin position="186"/>
        <end position="195"/>
    </location>
</feature>
<name>A0A6G6IY95_PSENT</name>
<feature type="transmembrane region" description="Helical" evidence="2">
    <location>
        <begin position="407"/>
        <end position="429"/>
    </location>
</feature>
<accession>A0A6G6IY95</accession>
<evidence type="ECO:0000313" key="4">
    <source>
        <dbReference type="EMBL" id="QIE87780.1"/>
    </source>
</evidence>
<dbReference type="RefSeq" id="WP_128082607.1">
    <property type="nucleotide sequence ID" value="NZ_CP049140.1"/>
</dbReference>
<sequence>MRMGNYSWVFVALIALFSSSAFADYYWTISGTNGQWPSAVAACQAVYPRFKRADMAANGRSAQCVYRYGDNDDRDYLYASTYRNGTACTPPKTYNSATGACDDPPPPPTCSGKAGTSTAFSKTGTAPDAYMALSNGYGAPVQSGCFGGCLASTADQKCVTKTSGAYGCRGTAWFTGAACGTEPGVDSSDSSASPDPETKTDTQPCVYSTVGGKQVCTSTKTSDTEGQTCGTVNGVVKCVAKKPNSDTNTVTTEVEKTVNPDGSTKTVKTDTATRTQCTGMKDCKSGTTTTTTNTSTDGQGNVTGSTSTCKGSSCADKNTNPDGDGDGLGDCVENCGEGEGGAGDWYKPGEDTYESVITDFANKVKSVPAVSGVSGFLSYSPTGACPRYSVNVWVFHIQLDQWCTANFPWQLIAAVIIGTAAFFGFRIAFL</sequence>
<dbReference type="EMBL" id="CP049140">
    <property type="protein sequence ID" value="QIE87780.1"/>
    <property type="molecule type" value="Genomic_DNA"/>
</dbReference>
<feature type="signal peptide" evidence="3">
    <location>
        <begin position="1"/>
        <end position="23"/>
    </location>
</feature>
<dbReference type="KEGG" id="pnt:G5B91_16485"/>
<keyword evidence="2" id="KW-0812">Transmembrane</keyword>
<dbReference type="KEGG" id="pnt:G5B91_16540"/>
<evidence type="ECO:0000313" key="7">
    <source>
        <dbReference type="Proteomes" id="UP000501063"/>
    </source>
</evidence>
<dbReference type="EMBL" id="CP049140">
    <property type="protein sequence ID" value="QIE87802.1"/>
    <property type="molecule type" value="Genomic_DNA"/>
</dbReference>
<organism evidence="4 7">
    <name type="scientific">Pseudomonas nitroreducens</name>
    <dbReference type="NCBI Taxonomy" id="46680"/>
    <lineage>
        <taxon>Bacteria</taxon>
        <taxon>Pseudomonadati</taxon>
        <taxon>Pseudomonadota</taxon>
        <taxon>Gammaproteobacteria</taxon>
        <taxon>Pseudomonadales</taxon>
        <taxon>Pseudomonadaceae</taxon>
        <taxon>Pseudomonas</taxon>
    </lineage>
</organism>
<dbReference type="Proteomes" id="UP000501063">
    <property type="component" value="Chromosome"/>
</dbReference>